<accession>A0A978USS6</accession>
<dbReference type="Proteomes" id="UP000813462">
    <property type="component" value="Unassembled WGS sequence"/>
</dbReference>
<keyword evidence="2" id="KW-0560">Oxidoreductase</keyword>
<keyword evidence="3" id="KW-0408">Iron</keyword>
<dbReference type="EMBL" id="JAEACU010000009">
    <property type="protein sequence ID" value="KAH7517926.1"/>
    <property type="molecule type" value="Genomic_DNA"/>
</dbReference>
<keyword evidence="1" id="KW-0479">Metal-binding</keyword>
<evidence type="ECO:0000313" key="7">
    <source>
        <dbReference type="Proteomes" id="UP000813462"/>
    </source>
</evidence>
<evidence type="ECO:0000313" key="6">
    <source>
        <dbReference type="EMBL" id="KAH7517926.1"/>
    </source>
</evidence>
<organism evidence="6 7">
    <name type="scientific">Ziziphus jujuba var. spinosa</name>
    <dbReference type="NCBI Taxonomy" id="714518"/>
    <lineage>
        <taxon>Eukaryota</taxon>
        <taxon>Viridiplantae</taxon>
        <taxon>Streptophyta</taxon>
        <taxon>Embryophyta</taxon>
        <taxon>Tracheophyta</taxon>
        <taxon>Spermatophyta</taxon>
        <taxon>Magnoliopsida</taxon>
        <taxon>eudicotyledons</taxon>
        <taxon>Gunneridae</taxon>
        <taxon>Pentapetalae</taxon>
        <taxon>rosids</taxon>
        <taxon>fabids</taxon>
        <taxon>Rosales</taxon>
        <taxon>Rhamnaceae</taxon>
        <taxon>Paliureae</taxon>
        <taxon>Ziziphus</taxon>
    </lineage>
</organism>
<protein>
    <recommendedName>
        <fullName evidence="5">Non-haem dioxygenase N-terminal domain-containing protein</fullName>
    </recommendedName>
</protein>
<dbReference type="Pfam" id="PF14226">
    <property type="entry name" value="DIOX_N"/>
    <property type="match status" value="1"/>
</dbReference>
<dbReference type="GO" id="GO:0046872">
    <property type="term" value="F:metal ion binding"/>
    <property type="evidence" value="ECO:0007669"/>
    <property type="project" value="UniProtKB-KW"/>
</dbReference>
<dbReference type="PANTHER" id="PTHR10209">
    <property type="entry name" value="OXIDOREDUCTASE, 2OG-FE II OXYGENASE FAMILY PROTEIN"/>
    <property type="match status" value="1"/>
</dbReference>
<dbReference type="AlphaFoldDB" id="A0A978USS6"/>
<evidence type="ECO:0000256" key="4">
    <source>
        <dbReference type="SAM" id="MobiDB-lite"/>
    </source>
</evidence>
<dbReference type="InterPro" id="IPR026992">
    <property type="entry name" value="DIOX_N"/>
</dbReference>
<proteinExistence type="predicted"/>
<gene>
    <name evidence="6" type="ORF">FEM48_Zijuj09G0116000</name>
</gene>
<evidence type="ECO:0000256" key="2">
    <source>
        <dbReference type="ARBA" id="ARBA00023002"/>
    </source>
</evidence>
<name>A0A978USS6_ZIZJJ</name>
<reference evidence="6" key="1">
    <citation type="journal article" date="2021" name="Front. Plant Sci.">
        <title>Chromosome-Scale Genome Assembly for Chinese Sour Jujube and Insights Into Its Genome Evolution and Domestication Signature.</title>
        <authorList>
            <person name="Shen L.-Y."/>
            <person name="Luo H."/>
            <person name="Wang X.-L."/>
            <person name="Wang X.-M."/>
            <person name="Qiu X.-J."/>
            <person name="Liu H."/>
            <person name="Zhou S.-S."/>
            <person name="Jia K.-H."/>
            <person name="Nie S."/>
            <person name="Bao Y.-T."/>
            <person name="Zhang R.-G."/>
            <person name="Yun Q.-Z."/>
            <person name="Chai Y.-H."/>
            <person name="Lu J.-Y."/>
            <person name="Li Y."/>
            <person name="Zhao S.-W."/>
            <person name="Mao J.-F."/>
            <person name="Jia S.-G."/>
            <person name="Mao Y.-M."/>
        </authorList>
    </citation>
    <scope>NUCLEOTIDE SEQUENCE</scope>
    <source>
        <strain evidence="6">AT0</strain>
        <tissue evidence="6">Leaf</tissue>
    </source>
</reference>
<dbReference type="InterPro" id="IPR027443">
    <property type="entry name" value="IPNS-like_sf"/>
</dbReference>
<feature type="domain" description="Non-haem dioxygenase N-terminal" evidence="5">
    <location>
        <begin position="28"/>
        <end position="116"/>
    </location>
</feature>
<dbReference type="PANTHER" id="PTHR10209:SF885">
    <property type="entry name" value="2OG-FE(II) OXYGENASE FAMILY, PUTATIVE (AFU_ORTHOLOGUE AFUA_2G00750)-RELATED"/>
    <property type="match status" value="1"/>
</dbReference>
<evidence type="ECO:0000256" key="3">
    <source>
        <dbReference type="ARBA" id="ARBA00023004"/>
    </source>
</evidence>
<dbReference type="Gene3D" id="2.60.120.330">
    <property type="entry name" value="B-lactam Antibiotic, Isopenicillin N Synthase, Chain"/>
    <property type="match status" value="1"/>
</dbReference>
<feature type="region of interest" description="Disordered" evidence="4">
    <location>
        <begin position="1"/>
        <end position="24"/>
    </location>
</feature>
<sequence length="188" mass="21358">MGEVGEIDAAFIQEPEDRPKPSMEAQGIPLIDLSAVVDSSSSSSSDHPEAIEKVVREIGNACKDWGFFQVANHGVPIEIRQKMETAARQFFVQPLELKMKVRRDDPMVFGYMKPSVPRMYYRSNQNRDACEEYSKEVEKLSLKLMELIAVSLGLRANRFSGFFEEHTSIVRMTHYPPCPSPYLALTLR</sequence>
<dbReference type="GO" id="GO:0016491">
    <property type="term" value="F:oxidoreductase activity"/>
    <property type="evidence" value="ECO:0007669"/>
    <property type="project" value="UniProtKB-KW"/>
</dbReference>
<evidence type="ECO:0000259" key="5">
    <source>
        <dbReference type="Pfam" id="PF14226"/>
    </source>
</evidence>
<evidence type="ECO:0000256" key="1">
    <source>
        <dbReference type="ARBA" id="ARBA00022723"/>
    </source>
</evidence>
<dbReference type="SUPFAM" id="SSF51197">
    <property type="entry name" value="Clavaminate synthase-like"/>
    <property type="match status" value="1"/>
</dbReference>
<comment type="caution">
    <text evidence="6">The sequence shown here is derived from an EMBL/GenBank/DDBJ whole genome shotgun (WGS) entry which is preliminary data.</text>
</comment>